<proteinExistence type="predicted"/>
<feature type="compositionally biased region" description="Polar residues" evidence="1">
    <location>
        <begin position="216"/>
        <end position="225"/>
    </location>
</feature>
<feature type="compositionally biased region" description="Low complexity" evidence="1">
    <location>
        <begin position="162"/>
        <end position="177"/>
    </location>
</feature>
<feature type="compositionally biased region" description="Polar residues" evidence="1">
    <location>
        <begin position="143"/>
        <end position="156"/>
    </location>
</feature>
<feature type="compositionally biased region" description="Basic residues" evidence="1">
    <location>
        <begin position="109"/>
        <end position="120"/>
    </location>
</feature>
<evidence type="ECO:0000256" key="1">
    <source>
        <dbReference type="SAM" id="MobiDB-lite"/>
    </source>
</evidence>
<feature type="compositionally biased region" description="Basic and acidic residues" evidence="1">
    <location>
        <begin position="89"/>
        <end position="100"/>
    </location>
</feature>
<name>A0A5J4TXU6_9EUKA</name>
<protein>
    <submittedName>
        <fullName evidence="2">Uncharacterized protein</fullName>
    </submittedName>
</protein>
<evidence type="ECO:0000313" key="2">
    <source>
        <dbReference type="EMBL" id="KAA6362225.1"/>
    </source>
</evidence>
<evidence type="ECO:0000313" key="3">
    <source>
        <dbReference type="Proteomes" id="UP000324800"/>
    </source>
</evidence>
<reference evidence="2 3" key="1">
    <citation type="submission" date="2019-03" db="EMBL/GenBank/DDBJ databases">
        <title>Single cell metagenomics reveals metabolic interactions within the superorganism composed of flagellate Streblomastix strix and complex community of Bacteroidetes bacteria on its surface.</title>
        <authorList>
            <person name="Treitli S.C."/>
            <person name="Kolisko M."/>
            <person name="Husnik F."/>
            <person name="Keeling P."/>
            <person name="Hampl V."/>
        </authorList>
    </citation>
    <scope>NUCLEOTIDE SEQUENCE [LARGE SCALE GENOMIC DNA]</scope>
    <source>
        <strain evidence="2">ST1C</strain>
    </source>
</reference>
<organism evidence="2 3">
    <name type="scientific">Streblomastix strix</name>
    <dbReference type="NCBI Taxonomy" id="222440"/>
    <lineage>
        <taxon>Eukaryota</taxon>
        <taxon>Metamonada</taxon>
        <taxon>Preaxostyla</taxon>
        <taxon>Oxymonadida</taxon>
        <taxon>Streblomastigidae</taxon>
        <taxon>Streblomastix</taxon>
    </lineage>
</organism>
<comment type="caution">
    <text evidence="2">The sequence shown here is derived from an EMBL/GenBank/DDBJ whole genome shotgun (WGS) entry which is preliminary data.</text>
</comment>
<feature type="region of interest" description="Disordered" evidence="1">
    <location>
        <begin position="1"/>
        <end position="225"/>
    </location>
</feature>
<feature type="compositionally biased region" description="Basic residues" evidence="1">
    <location>
        <begin position="205"/>
        <end position="214"/>
    </location>
</feature>
<feature type="compositionally biased region" description="Low complexity" evidence="1">
    <location>
        <begin position="53"/>
        <end position="67"/>
    </location>
</feature>
<feature type="compositionally biased region" description="Polar residues" evidence="1">
    <location>
        <begin position="74"/>
        <end position="87"/>
    </location>
</feature>
<dbReference type="EMBL" id="SNRW01024496">
    <property type="protein sequence ID" value="KAA6362225.1"/>
    <property type="molecule type" value="Genomic_DNA"/>
</dbReference>
<feature type="compositionally biased region" description="Acidic residues" evidence="1">
    <location>
        <begin position="27"/>
        <end position="36"/>
    </location>
</feature>
<feature type="compositionally biased region" description="Basic and acidic residues" evidence="1">
    <location>
        <begin position="37"/>
        <end position="47"/>
    </location>
</feature>
<sequence>MGIPGSDGSSGLSAIQKKKKQKKDNYDSDDLFGDGNDDQRERERESKLIYNQSSTSGLISGSSSSLSEAKRKQSGSGDNVQAQQTVVHIQEDATHFDHESVLTPEIKAVRKPPTIKRHQSGNKQQSIPELNNDEHSTIKFNIAGSNQLKEQSNQPLPIQPLQKPVSQQTQSPVPVQKSKQKTRNPLFDDEGADDLDNLGTSTKKGEKKGKKGKAKSNNFENLFDD</sequence>
<feature type="compositionally biased region" description="Acidic residues" evidence="1">
    <location>
        <begin position="187"/>
        <end position="196"/>
    </location>
</feature>
<dbReference type="Proteomes" id="UP000324800">
    <property type="component" value="Unassembled WGS sequence"/>
</dbReference>
<dbReference type="AlphaFoldDB" id="A0A5J4TXU6"/>
<accession>A0A5J4TXU6</accession>
<gene>
    <name evidence="2" type="ORF">EZS28_042248</name>
</gene>